<evidence type="ECO:0000256" key="5">
    <source>
        <dbReference type="SAM" id="Coils"/>
    </source>
</evidence>
<dbReference type="InterPro" id="IPR051202">
    <property type="entry name" value="Peptidase_C40"/>
</dbReference>
<evidence type="ECO:0000256" key="4">
    <source>
        <dbReference type="ARBA" id="ARBA00022807"/>
    </source>
</evidence>
<feature type="compositionally biased region" description="Pro residues" evidence="6">
    <location>
        <begin position="297"/>
        <end position="309"/>
    </location>
</feature>
<dbReference type="InterPro" id="IPR038765">
    <property type="entry name" value="Papain-like_cys_pep_sf"/>
</dbReference>
<dbReference type="AlphaFoldDB" id="A0A1H0USJ4"/>
<evidence type="ECO:0000259" key="7">
    <source>
        <dbReference type="PROSITE" id="PS51935"/>
    </source>
</evidence>
<feature type="domain" description="NlpC/P60" evidence="7">
    <location>
        <begin position="311"/>
        <end position="429"/>
    </location>
</feature>
<accession>A0A1H0USJ4</accession>
<evidence type="ECO:0000256" key="2">
    <source>
        <dbReference type="ARBA" id="ARBA00022670"/>
    </source>
</evidence>
<dbReference type="GO" id="GO:0008234">
    <property type="term" value="F:cysteine-type peptidase activity"/>
    <property type="evidence" value="ECO:0007669"/>
    <property type="project" value="UniProtKB-KW"/>
</dbReference>
<gene>
    <name evidence="8" type="ORF">SAMN04489867_3485</name>
</gene>
<comment type="similarity">
    <text evidence="1">Belongs to the peptidase C40 family.</text>
</comment>
<sequence length="429" mass="44325">MVGVLAVSMALSAAADQKPVYPSKSQVARAKTAVTTTSSEIASLDAQYVSASARLAQVQDRAAAAAEAYNGARYELDKRSAETVAAKQRAARAQDIADAAGLQVRRYAASVYQQGGNLGELDAYLSSTGPQDLMDRATALEAVSDARTQSLQKAGAASIVADTMRKQAAQAEAAQLKAAQVAQAARNAAQAQADQAKAAAAQIQQQQSALTTRLASLRKTSVKLEKQRQDGLAAAAAARAAAAEAARQAQLAAERAQAARTAAAKKAAREAAAEAARQKAAAEAAEAAAAANHPRPRPQPTEPPPPPPSTNGGVSAVLAYARAQLGKPYQWGGDGPDTFDCSGLTMRAWQRAGVNLSHYTGAQWGETARVAISDLRAGDLVFFGSSGANSHHVGLYVGGGQMIEAPYTGANVRYASIYRSDLVPYGGRP</sequence>
<dbReference type="Proteomes" id="UP000199077">
    <property type="component" value="Chromosome I"/>
</dbReference>
<evidence type="ECO:0000256" key="1">
    <source>
        <dbReference type="ARBA" id="ARBA00007074"/>
    </source>
</evidence>
<reference evidence="9" key="1">
    <citation type="submission" date="2016-10" db="EMBL/GenBank/DDBJ databases">
        <authorList>
            <person name="Varghese N."/>
            <person name="Submissions S."/>
        </authorList>
    </citation>
    <scope>NUCLEOTIDE SEQUENCE [LARGE SCALE GENOMIC DNA]</scope>
    <source>
        <strain evidence="9">DSM 22329</strain>
    </source>
</reference>
<keyword evidence="5" id="KW-0175">Coiled coil</keyword>
<feature type="coiled-coil region" evidence="5">
    <location>
        <begin position="179"/>
        <end position="206"/>
    </location>
</feature>
<dbReference type="EMBL" id="LT629711">
    <property type="protein sequence ID" value="SDP69162.1"/>
    <property type="molecule type" value="Genomic_DNA"/>
</dbReference>
<proteinExistence type="inferred from homology"/>
<evidence type="ECO:0000256" key="6">
    <source>
        <dbReference type="SAM" id="MobiDB-lite"/>
    </source>
</evidence>
<keyword evidence="9" id="KW-1185">Reference proteome</keyword>
<dbReference type="PROSITE" id="PS51935">
    <property type="entry name" value="NLPC_P60"/>
    <property type="match status" value="1"/>
</dbReference>
<keyword evidence="2" id="KW-0645">Protease</keyword>
<evidence type="ECO:0000313" key="8">
    <source>
        <dbReference type="EMBL" id="SDP69162.1"/>
    </source>
</evidence>
<dbReference type="InterPro" id="IPR000064">
    <property type="entry name" value="NLP_P60_dom"/>
</dbReference>
<dbReference type="GO" id="GO:0006508">
    <property type="term" value="P:proteolysis"/>
    <property type="evidence" value="ECO:0007669"/>
    <property type="project" value="UniProtKB-KW"/>
</dbReference>
<keyword evidence="4" id="KW-0788">Thiol protease</keyword>
<name>A0A1H0USJ4_9MICO</name>
<organism evidence="8 9">
    <name type="scientific">Pedococcus dokdonensis</name>
    <dbReference type="NCBI Taxonomy" id="443156"/>
    <lineage>
        <taxon>Bacteria</taxon>
        <taxon>Bacillati</taxon>
        <taxon>Actinomycetota</taxon>
        <taxon>Actinomycetes</taxon>
        <taxon>Micrococcales</taxon>
        <taxon>Intrasporangiaceae</taxon>
        <taxon>Pedococcus</taxon>
    </lineage>
</organism>
<feature type="region of interest" description="Disordered" evidence="6">
    <location>
        <begin position="274"/>
        <end position="314"/>
    </location>
</feature>
<dbReference type="PANTHER" id="PTHR47053:SF1">
    <property type="entry name" value="MUREIN DD-ENDOPEPTIDASE MEPH-RELATED"/>
    <property type="match status" value="1"/>
</dbReference>
<dbReference type="SUPFAM" id="SSF54001">
    <property type="entry name" value="Cysteine proteinases"/>
    <property type="match status" value="1"/>
</dbReference>
<evidence type="ECO:0000256" key="3">
    <source>
        <dbReference type="ARBA" id="ARBA00022801"/>
    </source>
</evidence>
<protein>
    <submittedName>
        <fullName evidence="8">Cell wall-associated hydrolase, NlpC family</fullName>
    </submittedName>
</protein>
<keyword evidence="3 8" id="KW-0378">Hydrolase</keyword>
<evidence type="ECO:0000313" key="9">
    <source>
        <dbReference type="Proteomes" id="UP000199077"/>
    </source>
</evidence>
<dbReference type="Gene3D" id="3.90.1720.10">
    <property type="entry name" value="endopeptidase domain like (from Nostoc punctiforme)"/>
    <property type="match status" value="1"/>
</dbReference>
<dbReference type="PANTHER" id="PTHR47053">
    <property type="entry name" value="MUREIN DD-ENDOPEPTIDASE MEPH-RELATED"/>
    <property type="match status" value="1"/>
</dbReference>
<feature type="compositionally biased region" description="Low complexity" evidence="6">
    <location>
        <begin position="274"/>
        <end position="291"/>
    </location>
</feature>
<dbReference type="Pfam" id="PF00877">
    <property type="entry name" value="NLPC_P60"/>
    <property type="match status" value="1"/>
</dbReference>